<dbReference type="GO" id="GO:0006352">
    <property type="term" value="P:DNA-templated transcription initiation"/>
    <property type="evidence" value="ECO:0007669"/>
    <property type="project" value="InterPro"/>
</dbReference>
<sequence length="201" mass="23436">MNTFSLSRLSGDEQLWNGLILGDRDSLGAIYHKYVQDLFRFGCSLVHDEDLVRDAIQEVFVDLWKYHLTLQPTDKVKVYLFKCLSNRIQKESQSGQKRKAKLEKYMLDEEVIVESIETSLITASQNRSLQTRLRKALEYLPLRQKEVINCLFFENFSYEETAKIMNINLRSVYTLAWKAISSLKESVGFRIFLLFAVGLFS</sequence>
<evidence type="ECO:0000256" key="4">
    <source>
        <dbReference type="ARBA" id="ARBA00023163"/>
    </source>
</evidence>
<dbReference type="Pfam" id="PF08281">
    <property type="entry name" value="Sigma70_r4_2"/>
    <property type="match status" value="1"/>
</dbReference>
<accession>A0A326RZ75</accession>
<dbReference type="CDD" id="cd06171">
    <property type="entry name" value="Sigma70_r4"/>
    <property type="match status" value="1"/>
</dbReference>
<keyword evidence="4" id="KW-0804">Transcription</keyword>
<dbReference type="InterPro" id="IPR013324">
    <property type="entry name" value="RNA_pol_sigma_r3/r4-like"/>
</dbReference>
<dbReference type="InterPro" id="IPR013249">
    <property type="entry name" value="RNA_pol_sigma70_r4_t2"/>
</dbReference>
<dbReference type="InterPro" id="IPR039425">
    <property type="entry name" value="RNA_pol_sigma-70-like"/>
</dbReference>
<dbReference type="NCBIfam" id="TIGR02937">
    <property type="entry name" value="sigma70-ECF"/>
    <property type="match status" value="1"/>
</dbReference>
<comment type="similarity">
    <text evidence="1">Belongs to the sigma-70 factor family. ECF subfamily.</text>
</comment>
<evidence type="ECO:0000313" key="6">
    <source>
        <dbReference type="EMBL" id="PZV87181.1"/>
    </source>
</evidence>
<evidence type="ECO:0000259" key="5">
    <source>
        <dbReference type="Pfam" id="PF08281"/>
    </source>
</evidence>
<keyword evidence="3" id="KW-0731">Sigma factor</keyword>
<dbReference type="InterPro" id="IPR014284">
    <property type="entry name" value="RNA_pol_sigma-70_dom"/>
</dbReference>
<evidence type="ECO:0000256" key="1">
    <source>
        <dbReference type="ARBA" id="ARBA00010641"/>
    </source>
</evidence>
<dbReference type="Proteomes" id="UP000248917">
    <property type="component" value="Unassembled WGS sequence"/>
</dbReference>
<comment type="caution">
    <text evidence="6">The sequence shown here is derived from an EMBL/GenBank/DDBJ whole genome shotgun (WGS) entry which is preliminary data.</text>
</comment>
<dbReference type="GO" id="GO:0003677">
    <property type="term" value="F:DNA binding"/>
    <property type="evidence" value="ECO:0007669"/>
    <property type="project" value="InterPro"/>
</dbReference>
<dbReference type="OrthoDB" id="9150024at2"/>
<evidence type="ECO:0000313" key="7">
    <source>
        <dbReference type="Proteomes" id="UP000248917"/>
    </source>
</evidence>
<name>A0A326RZ75_9BACT</name>
<dbReference type="SUPFAM" id="SSF88659">
    <property type="entry name" value="Sigma3 and sigma4 domains of RNA polymerase sigma factors"/>
    <property type="match status" value="1"/>
</dbReference>
<dbReference type="Gene3D" id="1.10.10.10">
    <property type="entry name" value="Winged helix-like DNA-binding domain superfamily/Winged helix DNA-binding domain"/>
    <property type="match status" value="1"/>
</dbReference>
<dbReference type="PANTHER" id="PTHR43133:SF46">
    <property type="entry name" value="RNA POLYMERASE SIGMA-70 FACTOR ECF SUBFAMILY"/>
    <property type="match status" value="1"/>
</dbReference>
<evidence type="ECO:0000256" key="3">
    <source>
        <dbReference type="ARBA" id="ARBA00023082"/>
    </source>
</evidence>
<feature type="domain" description="RNA polymerase sigma factor 70 region 4 type 2" evidence="5">
    <location>
        <begin position="132"/>
        <end position="175"/>
    </location>
</feature>
<dbReference type="PANTHER" id="PTHR43133">
    <property type="entry name" value="RNA POLYMERASE ECF-TYPE SIGMA FACTO"/>
    <property type="match status" value="1"/>
</dbReference>
<evidence type="ECO:0000256" key="2">
    <source>
        <dbReference type="ARBA" id="ARBA00023015"/>
    </source>
</evidence>
<protein>
    <submittedName>
        <fullName evidence="6">RNA polymerase sigma factor (Sigma-70 family)</fullName>
    </submittedName>
</protein>
<dbReference type="SUPFAM" id="SSF88946">
    <property type="entry name" value="Sigma2 domain of RNA polymerase sigma factors"/>
    <property type="match status" value="1"/>
</dbReference>
<reference evidence="6 7" key="1">
    <citation type="submission" date="2018-06" db="EMBL/GenBank/DDBJ databases">
        <title>Genomic Encyclopedia of Archaeal and Bacterial Type Strains, Phase II (KMG-II): from individual species to whole genera.</title>
        <authorList>
            <person name="Goeker M."/>
        </authorList>
    </citation>
    <scope>NUCLEOTIDE SEQUENCE [LARGE SCALE GENOMIC DNA]</scope>
    <source>
        <strain evidence="6 7">T4</strain>
    </source>
</reference>
<dbReference type="InterPro" id="IPR013325">
    <property type="entry name" value="RNA_pol_sigma_r2"/>
</dbReference>
<dbReference type="Gene3D" id="1.10.1740.10">
    <property type="match status" value="1"/>
</dbReference>
<dbReference type="RefSeq" id="WP_111390874.1">
    <property type="nucleotide sequence ID" value="NZ_QKTX01000001.1"/>
</dbReference>
<dbReference type="InterPro" id="IPR036388">
    <property type="entry name" value="WH-like_DNA-bd_sf"/>
</dbReference>
<dbReference type="EMBL" id="QKTX01000001">
    <property type="protein sequence ID" value="PZV87181.1"/>
    <property type="molecule type" value="Genomic_DNA"/>
</dbReference>
<organism evidence="6 7">
    <name type="scientific">Algoriphagus aquaeductus</name>
    <dbReference type="NCBI Taxonomy" id="475299"/>
    <lineage>
        <taxon>Bacteria</taxon>
        <taxon>Pseudomonadati</taxon>
        <taxon>Bacteroidota</taxon>
        <taxon>Cytophagia</taxon>
        <taxon>Cytophagales</taxon>
        <taxon>Cyclobacteriaceae</taxon>
        <taxon>Algoriphagus</taxon>
    </lineage>
</organism>
<gene>
    <name evidence="6" type="ORF">CLV31_10153</name>
</gene>
<keyword evidence="2" id="KW-0805">Transcription regulation</keyword>
<dbReference type="AlphaFoldDB" id="A0A326RZ75"/>
<proteinExistence type="inferred from homology"/>
<dbReference type="GO" id="GO:0016987">
    <property type="term" value="F:sigma factor activity"/>
    <property type="evidence" value="ECO:0007669"/>
    <property type="project" value="UniProtKB-KW"/>
</dbReference>
<keyword evidence="7" id="KW-1185">Reference proteome</keyword>